<protein>
    <submittedName>
        <fullName evidence="4">Cytochrome b-c1 complex subunit 1, mitochondrial</fullName>
    </submittedName>
</protein>
<reference evidence="4" key="1">
    <citation type="submission" date="2017-02" db="UniProtKB">
        <authorList>
            <consortium name="WormBaseParasite"/>
        </authorList>
    </citation>
    <scope>IDENTIFICATION</scope>
</reference>
<accession>A0A0N4ZUH0</accession>
<sequence length="469" mass="52510">MALRFFSNSKQLLSIRNASAFAQNSAEVLSSGNVTDTSSLKNGIKVAVNNNGRPTTTIGVWIDSGARYENEHNNGVANLTEHLIYKGTNKRSQSQLETELGKIGARLSSVTTREHTAYFAMAPSDKVDQVVEILADILRNSKFEESAIEKEKQVLLNKLAETESNYQEVVFDNLHTAAFQGTPLEKSVYGKSETIQNISRKDILNFVDDHYKPVRMAISSVGGASTDKIVELSEKYFGDLSNEYKRKIPVLQGIRFTGSEFLYRDDNIPYMYGAFAVEGVGASSKDALPLTIASSCVGQWDKTHATGYNAPSTFVQKMATQHDLELYSSFNINYRDTGLFGFYFVHNGKNYDNVTDAVRLIQKEWKRLATSATEEDFSRAKQTLKNQLFTSYATNLGLAEKNAKDLLNTGEVQQLSDLIKSIDTIDSDTIRDAISRNIYDRDFVAAGVGRTEAWPDYQHFRIGMSWWRL</sequence>
<name>A0A0N4ZUH0_PARTI</name>
<keyword evidence="3" id="KW-1185">Reference proteome</keyword>
<evidence type="ECO:0000259" key="2">
    <source>
        <dbReference type="Pfam" id="PF05193"/>
    </source>
</evidence>
<evidence type="ECO:0000259" key="1">
    <source>
        <dbReference type="Pfam" id="PF00675"/>
    </source>
</evidence>
<dbReference type="AlphaFoldDB" id="A0A0N4ZUH0"/>
<dbReference type="SUPFAM" id="SSF63411">
    <property type="entry name" value="LuxS/MPP-like metallohydrolase"/>
    <property type="match status" value="2"/>
</dbReference>
<dbReference type="Pfam" id="PF05193">
    <property type="entry name" value="Peptidase_M16_C"/>
    <property type="match status" value="1"/>
</dbReference>
<dbReference type="WBParaSite" id="PTRK_0001223300.1">
    <property type="protein sequence ID" value="PTRK_0001223300.1"/>
    <property type="gene ID" value="PTRK_0001223300"/>
</dbReference>
<dbReference type="Proteomes" id="UP000038045">
    <property type="component" value="Unplaced"/>
</dbReference>
<evidence type="ECO:0000313" key="3">
    <source>
        <dbReference type="Proteomes" id="UP000038045"/>
    </source>
</evidence>
<dbReference type="InterPro" id="IPR011249">
    <property type="entry name" value="Metalloenz_LuxS/M16"/>
</dbReference>
<evidence type="ECO:0000313" key="4">
    <source>
        <dbReference type="WBParaSite" id="PTRK_0001223300.1"/>
    </source>
</evidence>
<dbReference type="STRING" id="131310.A0A0N4ZUH0"/>
<dbReference type="InterPro" id="IPR050361">
    <property type="entry name" value="MPP/UQCRC_Complex"/>
</dbReference>
<proteinExistence type="predicted"/>
<dbReference type="PANTHER" id="PTHR11851:SF143">
    <property type="entry name" value="CYTOCHROME B-C1 COMPLEX SUBUNIT 1, MITOCHONDRIAL"/>
    <property type="match status" value="1"/>
</dbReference>
<organism evidence="3 4">
    <name type="scientific">Parastrongyloides trichosuri</name>
    <name type="common">Possum-specific nematode worm</name>
    <dbReference type="NCBI Taxonomy" id="131310"/>
    <lineage>
        <taxon>Eukaryota</taxon>
        <taxon>Metazoa</taxon>
        <taxon>Ecdysozoa</taxon>
        <taxon>Nematoda</taxon>
        <taxon>Chromadorea</taxon>
        <taxon>Rhabditida</taxon>
        <taxon>Tylenchina</taxon>
        <taxon>Panagrolaimomorpha</taxon>
        <taxon>Strongyloidoidea</taxon>
        <taxon>Strongyloididae</taxon>
        <taxon>Parastrongyloides</taxon>
    </lineage>
</organism>
<dbReference type="GO" id="GO:0046872">
    <property type="term" value="F:metal ion binding"/>
    <property type="evidence" value="ECO:0007669"/>
    <property type="project" value="InterPro"/>
</dbReference>
<feature type="domain" description="Peptidase M16 C-terminal" evidence="2">
    <location>
        <begin position="197"/>
        <end position="384"/>
    </location>
</feature>
<dbReference type="GO" id="GO:0005739">
    <property type="term" value="C:mitochondrion"/>
    <property type="evidence" value="ECO:0007669"/>
    <property type="project" value="TreeGrafter"/>
</dbReference>
<dbReference type="FunFam" id="3.30.830.10:FF:000008">
    <property type="entry name" value="Mitochondrial-processing peptidase subunit beta"/>
    <property type="match status" value="1"/>
</dbReference>
<feature type="domain" description="Peptidase M16 N-terminal" evidence="1">
    <location>
        <begin position="46"/>
        <end position="190"/>
    </location>
</feature>
<dbReference type="Pfam" id="PF00675">
    <property type="entry name" value="Peptidase_M16"/>
    <property type="match status" value="1"/>
</dbReference>
<dbReference type="Gene3D" id="3.30.830.10">
    <property type="entry name" value="Metalloenzyme, LuxS/M16 peptidase-like"/>
    <property type="match status" value="2"/>
</dbReference>
<dbReference type="InterPro" id="IPR007863">
    <property type="entry name" value="Peptidase_M16_C"/>
</dbReference>
<dbReference type="PANTHER" id="PTHR11851">
    <property type="entry name" value="METALLOPROTEASE"/>
    <property type="match status" value="1"/>
</dbReference>
<dbReference type="InterPro" id="IPR011765">
    <property type="entry name" value="Pept_M16_N"/>
</dbReference>